<dbReference type="GO" id="GO:0016829">
    <property type="term" value="F:lyase activity"/>
    <property type="evidence" value="ECO:0007669"/>
    <property type="project" value="UniProtKB-KW"/>
</dbReference>
<comment type="similarity">
    <text evidence="2">Belongs to the KHG/KDPG aldolase family.</text>
</comment>
<evidence type="ECO:0000256" key="4">
    <source>
        <dbReference type="ARBA" id="ARBA00023239"/>
    </source>
</evidence>
<dbReference type="PANTHER" id="PTHR30246:SF1">
    <property type="entry name" value="2-DEHYDRO-3-DEOXY-6-PHOSPHOGALACTONATE ALDOLASE-RELATED"/>
    <property type="match status" value="1"/>
</dbReference>
<dbReference type="PANTHER" id="PTHR30246">
    <property type="entry name" value="2-KETO-3-DEOXY-6-PHOSPHOGLUCONATE ALDOLASE"/>
    <property type="match status" value="1"/>
</dbReference>
<dbReference type="Proteomes" id="UP000268084">
    <property type="component" value="Chromosome"/>
</dbReference>
<dbReference type="Gene3D" id="3.20.20.70">
    <property type="entry name" value="Aldolase class I"/>
    <property type="match status" value="1"/>
</dbReference>
<dbReference type="EMBL" id="CP034170">
    <property type="protein sequence ID" value="AZI57054.1"/>
    <property type="molecule type" value="Genomic_DNA"/>
</dbReference>
<evidence type="ECO:0000313" key="7">
    <source>
        <dbReference type="Proteomes" id="UP000268084"/>
    </source>
</evidence>
<keyword evidence="5" id="KW-0119">Carbohydrate metabolism</keyword>
<dbReference type="Pfam" id="PF01081">
    <property type="entry name" value="Aldolase"/>
    <property type="match status" value="1"/>
</dbReference>
<dbReference type="SUPFAM" id="SSF51569">
    <property type="entry name" value="Aldolase"/>
    <property type="match status" value="1"/>
</dbReference>
<keyword evidence="7" id="KW-1185">Reference proteome</keyword>
<reference evidence="6 7" key="2">
    <citation type="submission" date="2018-12" db="EMBL/GenBank/DDBJ databases">
        <title>Nakamurella antarcticus sp. nov., isolated from Antarctica South Shetland Islands soil.</title>
        <authorList>
            <person name="Peng F."/>
        </authorList>
    </citation>
    <scope>NUCLEOTIDE SEQUENCE [LARGE SCALE GENOMIC DNA]</scope>
    <source>
        <strain evidence="6 7">S14-144</strain>
    </source>
</reference>
<dbReference type="RefSeq" id="WP_124797739.1">
    <property type="nucleotide sequence ID" value="NZ_CP034170.1"/>
</dbReference>
<dbReference type="InterPro" id="IPR000887">
    <property type="entry name" value="Aldlse_KDPG_KHG"/>
</dbReference>
<dbReference type="AlphaFoldDB" id="A0A3G8ZR73"/>
<dbReference type="CDD" id="cd00452">
    <property type="entry name" value="KDPG_aldolase"/>
    <property type="match status" value="1"/>
</dbReference>
<keyword evidence="4" id="KW-0456">Lyase</keyword>
<protein>
    <submittedName>
        <fullName evidence="6">Bifunctional 4-hydroxy-2-oxoglutarate aldolase/2-dehydro-3-deoxy-phosphogluconate aldolase</fullName>
    </submittedName>
</protein>
<dbReference type="OrthoDB" id="9805177at2"/>
<evidence type="ECO:0000256" key="2">
    <source>
        <dbReference type="ARBA" id="ARBA00006906"/>
    </source>
</evidence>
<evidence type="ECO:0000256" key="3">
    <source>
        <dbReference type="ARBA" id="ARBA00011233"/>
    </source>
</evidence>
<evidence type="ECO:0000313" key="6">
    <source>
        <dbReference type="EMBL" id="AZI57054.1"/>
    </source>
</evidence>
<dbReference type="InterPro" id="IPR013785">
    <property type="entry name" value="Aldolase_TIM"/>
</dbReference>
<evidence type="ECO:0000256" key="5">
    <source>
        <dbReference type="ARBA" id="ARBA00023277"/>
    </source>
</evidence>
<dbReference type="KEGG" id="nak:EH165_01600"/>
<gene>
    <name evidence="6" type="ORF">EH165_01600</name>
</gene>
<evidence type="ECO:0000256" key="1">
    <source>
        <dbReference type="ARBA" id="ARBA00004761"/>
    </source>
</evidence>
<reference evidence="6 7" key="1">
    <citation type="submission" date="2018-11" db="EMBL/GenBank/DDBJ databases">
        <authorList>
            <person name="Da X."/>
        </authorList>
    </citation>
    <scope>NUCLEOTIDE SEQUENCE [LARGE SCALE GENOMIC DNA]</scope>
    <source>
        <strain evidence="6 7">S14-144</strain>
    </source>
</reference>
<organism evidence="6 7">
    <name type="scientific">Nakamurella antarctica</name>
    <dbReference type="NCBI Taxonomy" id="1902245"/>
    <lineage>
        <taxon>Bacteria</taxon>
        <taxon>Bacillati</taxon>
        <taxon>Actinomycetota</taxon>
        <taxon>Actinomycetes</taxon>
        <taxon>Nakamurellales</taxon>
        <taxon>Nakamurellaceae</taxon>
        <taxon>Nakamurella</taxon>
    </lineage>
</organism>
<name>A0A3G8ZR73_9ACTN</name>
<sequence>MIALETIRAQGVVAIVRASSASDAAETVATLIVAGLRAIEVSLVTPGALDVIRDAARNAPAGVMIGVGTALTESDVDRAVDAGAQFVVSPIVNEAVIRASLAAGVTVLPGATTPTEAVHARELGATLIKLFPASLWSPSILREVLAALPDLQTVPTGGVQPDTAGDWIRAGAAAVGIGSALSQAADPAAATVRLLASIEAARATR</sequence>
<accession>A0A3G8ZR73</accession>
<proteinExistence type="inferred from homology"/>
<comment type="pathway">
    <text evidence="1">Carbohydrate acid metabolism.</text>
</comment>
<comment type="subunit">
    <text evidence="3">Homotrimer.</text>
</comment>